<dbReference type="GO" id="GO:0003899">
    <property type="term" value="F:DNA-directed RNA polymerase activity"/>
    <property type="evidence" value="ECO:0007669"/>
    <property type="project" value="InterPro"/>
</dbReference>
<keyword evidence="3 9" id="KW-0639">Primosome</keyword>
<dbReference type="InterPro" id="IPR002755">
    <property type="entry name" value="DNA_primase_S"/>
</dbReference>
<keyword evidence="11" id="KW-1185">Reference proteome</keyword>
<keyword evidence="8" id="KW-0804">Transcription</keyword>
<organism evidence="10 11">
    <name type="scientific">Meloidogyne graminicola</name>
    <dbReference type="NCBI Taxonomy" id="189291"/>
    <lineage>
        <taxon>Eukaryota</taxon>
        <taxon>Metazoa</taxon>
        <taxon>Ecdysozoa</taxon>
        <taxon>Nematoda</taxon>
        <taxon>Chromadorea</taxon>
        <taxon>Rhabditida</taxon>
        <taxon>Tylenchina</taxon>
        <taxon>Tylenchomorpha</taxon>
        <taxon>Tylenchoidea</taxon>
        <taxon>Meloidogynidae</taxon>
        <taxon>Meloidogyninae</taxon>
        <taxon>Meloidogyne</taxon>
    </lineage>
</organism>
<evidence type="ECO:0000256" key="1">
    <source>
        <dbReference type="ARBA" id="ARBA00009762"/>
    </source>
</evidence>
<dbReference type="OrthoDB" id="19606at2759"/>
<reference evidence="10" key="1">
    <citation type="journal article" date="2020" name="Ecol. Evol.">
        <title>Genome structure and content of the rice root-knot nematode (Meloidogyne graminicola).</title>
        <authorList>
            <person name="Phan N.T."/>
            <person name="Danchin E.G.J."/>
            <person name="Klopp C."/>
            <person name="Perfus-Barbeoch L."/>
            <person name="Kozlowski D.K."/>
            <person name="Koutsovoulos G.D."/>
            <person name="Lopez-Roques C."/>
            <person name="Bouchez O."/>
            <person name="Zahm M."/>
            <person name="Besnard G."/>
            <person name="Bellafiore S."/>
        </authorList>
    </citation>
    <scope>NUCLEOTIDE SEQUENCE</scope>
    <source>
        <strain evidence="10">VN-18</strain>
    </source>
</reference>
<evidence type="ECO:0000313" key="10">
    <source>
        <dbReference type="EMBL" id="KAF7635640.1"/>
    </source>
</evidence>
<keyword evidence="6 9" id="KW-0235">DNA replication</keyword>
<dbReference type="InterPro" id="IPR014052">
    <property type="entry name" value="DNA_primase_ssu_euk/arc"/>
</dbReference>
<dbReference type="NCBIfam" id="TIGR00335">
    <property type="entry name" value="primase_sml"/>
    <property type="match status" value="1"/>
</dbReference>
<keyword evidence="5" id="KW-0548">Nucleotidyltransferase</keyword>
<evidence type="ECO:0000256" key="2">
    <source>
        <dbReference type="ARBA" id="ARBA00022478"/>
    </source>
</evidence>
<sequence>MKKSKKRKEDPKLMEFIPESLEYYIKTYYSTFYPSDLIVKWLSYGKRRFCFANLLINREVAFILKDDRHLRYLSFSNLQEFKQKLIHTNPFKIDVGAVYNRPPQDKNKVGDFYPVERELIFDIDLPEYDSIRNCCRGALICHKCWRWIIIAVKVLNLLLRGQFAFKHLLWVFSGGKGIHCWVADREARLLNNKAREAVKNYFKIQGNENSVINKYRVHPMAEIVFRCILDSGEFENLIYEQGWLDTQEEWSKILKLCTDVEMREIMDREFGRVNTPQERWELITMRFDQIKRAKIKEEDPEIKLPPVPNELSINFLRLFVLEYAYPRLDENVTTGINHLLKAPFTVHPKTGFIAVPLNFEEITDSTINLNELPRVDKLVQNGTSLSKYLKEFKKD</sequence>
<dbReference type="GO" id="GO:0006269">
    <property type="term" value="P:DNA replication, synthesis of primer"/>
    <property type="evidence" value="ECO:0007669"/>
    <property type="project" value="UniProtKB-KW"/>
</dbReference>
<dbReference type="Proteomes" id="UP000605970">
    <property type="component" value="Unassembled WGS sequence"/>
</dbReference>
<dbReference type="EMBL" id="JABEBT010000039">
    <property type="protein sequence ID" value="KAF7635640.1"/>
    <property type="molecule type" value="Genomic_DNA"/>
</dbReference>
<evidence type="ECO:0000256" key="6">
    <source>
        <dbReference type="ARBA" id="ARBA00022705"/>
    </source>
</evidence>
<keyword evidence="4 9" id="KW-0808">Transferase</keyword>
<name>A0A8S9ZQF7_9BILA</name>
<evidence type="ECO:0000313" key="11">
    <source>
        <dbReference type="Proteomes" id="UP000605970"/>
    </source>
</evidence>
<evidence type="ECO:0000256" key="7">
    <source>
        <dbReference type="ARBA" id="ARBA00022723"/>
    </source>
</evidence>
<protein>
    <recommendedName>
        <fullName evidence="9">DNA primase</fullName>
        <ecNumber evidence="9">2.7.7.-</ecNumber>
    </recommendedName>
</protein>
<dbReference type="Pfam" id="PF01896">
    <property type="entry name" value="DNA_primase_S"/>
    <property type="match status" value="1"/>
</dbReference>
<dbReference type="SUPFAM" id="SSF56747">
    <property type="entry name" value="Prim-pol domain"/>
    <property type="match status" value="1"/>
</dbReference>
<evidence type="ECO:0000256" key="5">
    <source>
        <dbReference type="ARBA" id="ARBA00022695"/>
    </source>
</evidence>
<dbReference type="CDD" id="cd04860">
    <property type="entry name" value="AE_Prim_S"/>
    <property type="match status" value="1"/>
</dbReference>
<evidence type="ECO:0000256" key="8">
    <source>
        <dbReference type="ARBA" id="ARBA00023163"/>
    </source>
</evidence>
<dbReference type="AlphaFoldDB" id="A0A8S9ZQF7"/>
<dbReference type="GO" id="GO:0005658">
    <property type="term" value="C:alpha DNA polymerase:primase complex"/>
    <property type="evidence" value="ECO:0007669"/>
    <property type="project" value="UniProtKB-ARBA"/>
</dbReference>
<dbReference type="Gene3D" id="3.90.920.10">
    <property type="entry name" value="DNA primase, PRIM domain"/>
    <property type="match status" value="1"/>
</dbReference>
<comment type="similarity">
    <text evidence="1 9">Belongs to the eukaryotic-type primase small subunit family.</text>
</comment>
<gene>
    <name evidence="10" type="ORF">Mgra_00004883</name>
</gene>
<evidence type="ECO:0000256" key="9">
    <source>
        <dbReference type="RuleBase" id="RU003514"/>
    </source>
</evidence>
<proteinExistence type="inferred from homology"/>
<evidence type="ECO:0000256" key="3">
    <source>
        <dbReference type="ARBA" id="ARBA00022515"/>
    </source>
</evidence>
<accession>A0A8S9ZQF7</accession>
<comment type="caution">
    <text evidence="10">The sequence shown here is derived from an EMBL/GenBank/DDBJ whole genome shotgun (WGS) entry which is preliminary data.</text>
</comment>
<dbReference type="PANTHER" id="PTHR10536">
    <property type="entry name" value="DNA PRIMASE SMALL SUBUNIT"/>
    <property type="match status" value="1"/>
</dbReference>
<dbReference type="EC" id="2.7.7.-" evidence="9"/>
<keyword evidence="7" id="KW-0479">Metal-binding</keyword>
<dbReference type="GO" id="GO:0046872">
    <property type="term" value="F:metal ion binding"/>
    <property type="evidence" value="ECO:0007669"/>
    <property type="project" value="UniProtKB-KW"/>
</dbReference>
<evidence type="ECO:0000256" key="4">
    <source>
        <dbReference type="ARBA" id="ARBA00022679"/>
    </source>
</evidence>
<keyword evidence="2 9" id="KW-0240">DNA-directed RNA polymerase</keyword>